<evidence type="ECO:0000256" key="1">
    <source>
        <dbReference type="SAM" id="Phobius"/>
    </source>
</evidence>
<dbReference type="EMBL" id="JAEHOE010000032">
    <property type="protein sequence ID" value="KAG2494255.1"/>
    <property type="molecule type" value="Genomic_DNA"/>
</dbReference>
<dbReference type="Gene3D" id="3.90.550.10">
    <property type="entry name" value="Spore Coat Polysaccharide Biosynthesis Protein SpsA, Chain A"/>
    <property type="match status" value="1"/>
</dbReference>
<keyword evidence="1" id="KW-0472">Membrane</keyword>
<keyword evidence="1" id="KW-1133">Transmembrane helix</keyword>
<accession>A0A835Y8B0</accession>
<protein>
    <submittedName>
        <fullName evidence="2">Uncharacterized protein</fullName>
    </submittedName>
</protein>
<sequence>MKARSNNFDGPWLPFAVLALLATAGGFVAMYVLNQASAVGDTALGGTALVAEVAAAVRDHLSLPAGAYRDRLAVVYLMTDMGAKGSERAEMLRLSIELLDVYLFPTTPSLVYAFTSRELVEQVASGLGAAGRLPNVLVLPLNASTGGGAGAGAGGGGGVGAAASAAQAAAAGAGAHRFVSDWRLSFVPAFAKALGHRYVLQLDHDSFVLSPPAPGGSLVQLMEARGALLAARSTGVAPPEATLGLPELARHFLVSHRLAPTQLWGFCSPPGLEGLHSRQGQGDQGAAGGKGALALPPSGGWNGSVLHGSYLAYSVDWWHSPLVSRFVQLCRAAGDSGGASQHWTDQGVVAMLWQMLLAPQQLHMLQFEFVHGSFEEARAKAKAVLGERGGPS</sequence>
<name>A0A835Y8B0_9CHLO</name>
<feature type="transmembrane region" description="Helical" evidence="1">
    <location>
        <begin position="12"/>
        <end position="33"/>
    </location>
</feature>
<gene>
    <name evidence="2" type="ORF">HYH03_007610</name>
</gene>
<proteinExistence type="predicted"/>
<keyword evidence="1" id="KW-0812">Transmembrane</keyword>
<organism evidence="2 3">
    <name type="scientific">Edaphochlamys debaryana</name>
    <dbReference type="NCBI Taxonomy" id="47281"/>
    <lineage>
        <taxon>Eukaryota</taxon>
        <taxon>Viridiplantae</taxon>
        <taxon>Chlorophyta</taxon>
        <taxon>core chlorophytes</taxon>
        <taxon>Chlorophyceae</taxon>
        <taxon>CS clade</taxon>
        <taxon>Chlamydomonadales</taxon>
        <taxon>Chlamydomonadales incertae sedis</taxon>
        <taxon>Edaphochlamys</taxon>
    </lineage>
</organism>
<dbReference type="AlphaFoldDB" id="A0A835Y8B0"/>
<evidence type="ECO:0000313" key="2">
    <source>
        <dbReference type="EMBL" id="KAG2494255.1"/>
    </source>
</evidence>
<evidence type="ECO:0000313" key="3">
    <source>
        <dbReference type="Proteomes" id="UP000612055"/>
    </source>
</evidence>
<dbReference type="Proteomes" id="UP000612055">
    <property type="component" value="Unassembled WGS sequence"/>
</dbReference>
<reference evidence="2" key="1">
    <citation type="journal article" date="2020" name="bioRxiv">
        <title>Comparative genomics of Chlamydomonas.</title>
        <authorList>
            <person name="Craig R.J."/>
            <person name="Hasan A.R."/>
            <person name="Ness R.W."/>
            <person name="Keightley P.D."/>
        </authorList>
    </citation>
    <scope>NUCLEOTIDE SEQUENCE</scope>
    <source>
        <strain evidence="2">CCAP 11/70</strain>
    </source>
</reference>
<keyword evidence="3" id="KW-1185">Reference proteome</keyword>
<comment type="caution">
    <text evidence="2">The sequence shown here is derived from an EMBL/GenBank/DDBJ whole genome shotgun (WGS) entry which is preliminary data.</text>
</comment>
<dbReference type="InterPro" id="IPR029044">
    <property type="entry name" value="Nucleotide-diphossugar_trans"/>
</dbReference>